<comment type="caution">
    <text evidence="3">The sequence shown here is derived from an EMBL/GenBank/DDBJ whole genome shotgun (WGS) entry which is preliminary data.</text>
</comment>
<organism evidence="3 4">
    <name type="scientific">Chitinophaga cymbidii</name>
    <dbReference type="NCBI Taxonomy" id="1096750"/>
    <lineage>
        <taxon>Bacteria</taxon>
        <taxon>Pseudomonadati</taxon>
        <taxon>Bacteroidota</taxon>
        <taxon>Chitinophagia</taxon>
        <taxon>Chitinophagales</taxon>
        <taxon>Chitinophagaceae</taxon>
        <taxon>Chitinophaga</taxon>
    </lineage>
</organism>
<keyword evidence="4" id="KW-1185">Reference proteome</keyword>
<accession>A0A512REY3</accession>
<dbReference type="PIRSF" id="PIRSF018266">
    <property type="entry name" value="FecR"/>
    <property type="match status" value="1"/>
</dbReference>
<sequence length="329" mass="37121">MDIQKIRSYLKGLDAGTLQPEEEAWIIRFVENATKEEWAAVFPDHEWDSLEEVPVDRQRLDHVYRNIMPVAQVVPMKPWWQRAWVKAAGAAAILVAGAVGFQLSRQHAPHQQEAMAIAWKTVTTAAGQRIVIHLRDSSDIYVNGGSTVMYPETFAQNSREIKLLEGEAFLDVAQDPQRPFVISTGDIHVNVLGTSFNVRNYSHENAVDVAVKTGRVAINNGKAESVLLSPGKKAVFSKRSGEATLADVRTTMVDGWISNNLVFTDMKLEDVFKSLRYNYGLHFKIENSAVLNKHIRGAFHRKSKEEIIHLLSKMARFNYRIKDSLVIIQ</sequence>
<evidence type="ECO:0000259" key="2">
    <source>
        <dbReference type="Pfam" id="PF16344"/>
    </source>
</evidence>
<dbReference type="OrthoDB" id="1097132at2"/>
<dbReference type="InterPro" id="IPR006860">
    <property type="entry name" value="FecR"/>
</dbReference>
<feature type="domain" description="Protein FecR C-terminal" evidence="2">
    <location>
        <begin position="261"/>
        <end position="328"/>
    </location>
</feature>
<proteinExistence type="predicted"/>
<dbReference type="PANTHER" id="PTHR30273:SF2">
    <property type="entry name" value="PROTEIN FECR"/>
    <property type="match status" value="1"/>
</dbReference>
<feature type="domain" description="FecR protein" evidence="1">
    <location>
        <begin position="121"/>
        <end position="216"/>
    </location>
</feature>
<dbReference type="AlphaFoldDB" id="A0A512REY3"/>
<gene>
    <name evidence="3" type="ORF">CCY01nite_05250</name>
</gene>
<evidence type="ECO:0000313" key="3">
    <source>
        <dbReference type="EMBL" id="GEP94265.1"/>
    </source>
</evidence>
<dbReference type="Pfam" id="PF16344">
    <property type="entry name" value="FecR_C"/>
    <property type="match status" value="1"/>
</dbReference>
<evidence type="ECO:0000313" key="4">
    <source>
        <dbReference type="Proteomes" id="UP000321436"/>
    </source>
</evidence>
<evidence type="ECO:0008006" key="5">
    <source>
        <dbReference type="Google" id="ProtNLM"/>
    </source>
</evidence>
<dbReference type="Proteomes" id="UP000321436">
    <property type="component" value="Unassembled WGS sequence"/>
</dbReference>
<dbReference type="Gene3D" id="3.55.50.30">
    <property type="match status" value="1"/>
</dbReference>
<reference evidence="3 4" key="1">
    <citation type="submission" date="2019-07" db="EMBL/GenBank/DDBJ databases">
        <title>Whole genome shotgun sequence of Chitinophaga cymbidii NBRC 109752.</title>
        <authorList>
            <person name="Hosoyama A."/>
            <person name="Uohara A."/>
            <person name="Ohji S."/>
            <person name="Ichikawa N."/>
        </authorList>
    </citation>
    <scope>NUCLEOTIDE SEQUENCE [LARGE SCALE GENOMIC DNA]</scope>
    <source>
        <strain evidence="3 4">NBRC 109752</strain>
    </source>
</reference>
<evidence type="ECO:0000259" key="1">
    <source>
        <dbReference type="Pfam" id="PF04773"/>
    </source>
</evidence>
<dbReference type="GO" id="GO:0016989">
    <property type="term" value="F:sigma factor antagonist activity"/>
    <property type="evidence" value="ECO:0007669"/>
    <property type="project" value="TreeGrafter"/>
</dbReference>
<dbReference type="EMBL" id="BKAU01000001">
    <property type="protein sequence ID" value="GEP94265.1"/>
    <property type="molecule type" value="Genomic_DNA"/>
</dbReference>
<protein>
    <recommendedName>
        <fullName evidence="5">Anti-sigma factor</fullName>
    </recommendedName>
</protein>
<name>A0A512REY3_9BACT</name>
<dbReference type="Pfam" id="PF04773">
    <property type="entry name" value="FecR"/>
    <property type="match status" value="1"/>
</dbReference>
<dbReference type="RefSeq" id="WP_146857747.1">
    <property type="nucleotide sequence ID" value="NZ_BKAU01000001.1"/>
</dbReference>
<dbReference type="InterPro" id="IPR012373">
    <property type="entry name" value="Ferrdict_sens_TM"/>
</dbReference>
<dbReference type="InterPro" id="IPR032508">
    <property type="entry name" value="FecR_C"/>
</dbReference>
<dbReference type="PANTHER" id="PTHR30273">
    <property type="entry name" value="PERIPLASMIC SIGNAL SENSOR AND SIGMA FACTOR ACTIVATOR FECR-RELATED"/>
    <property type="match status" value="1"/>
</dbReference>
<dbReference type="Gene3D" id="2.60.120.1440">
    <property type="match status" value="1"/>
</dbReference>